<evidence type="ECO:0000313" key="1">
    <source>
        <dbReference type="EMBL" id="TMQ77523.1"/>
    </source>
</evidence>
<keyword evidence="2" id="KW-1185">Reference proteome</keyword>
<proteinExistence type="predicted"/>
<sequence>MRKIMVRVVSARARRSSMGARQRVRAAAQVLVVKGLS</sequence>
<dbReference type="AlphaFoldDB" id="A0A5S4F9M4"/>
<name>A0A5S4F9M4_9PROT</name>
<gene>
    <name evidence="1" type="ORF">ACCUM_3037</name>
</gene>
<accession>A0A5S4F9M4</accession>
<evidence type="ECO:0000313" key="2">
    <source>
        <dbReference type="Proteomes" id="UP000306324"/>
    </source>
</evidence>
<comment type="caution">
    <text evidence="1">The sequence shown here is derived from an EMBL/GenBank/DDBJ whole genome shotgun (WGS) entry which is preliminary data.</text>
</comment>
<reference evidence="1 2" key="1">
    <citation type="submission" date="2019-04" db="EMBL/GenBank/DDBJ databases">
        <title>A novel phosphate-accumulating bacterium identified in bioreactor for phosphate removal from wastewater.</title>
        <authorList>
            <person name="Kotlyarov R.Y."/>
            <person name="Beletsky A.V."/>
            <person name="Kallistova A.Y."/>
            <person name="Dorofeev A.G."/>
            <person name="Nikolaev Y.Y."/>
            <person name="Pimenov N.V."/>
            <person name="Ravin N.V."/>
            <person name="Mardanov A.V."/>
        </authorList>
    </citation>
    <scope>NUCLEOTIDE SEQUENCE [LARGE SCALE GENOMIC DNA]</scope>
    <source>
        <strain evidence="1 2">Bin19</strain>
    </source>
</reference>
<dbReference type="EMBL" id="SWAD01000023">
    <property type="protein sequence ID" value="TMQ77523.1"/>
    <property type="molecule type" value="Genomic_DNA"/>
</dbReference>
<protein>
    <submittedName>
        <fullName evidence="1">Uncharacterized protein</fullName>
    </submittedName>
</protein>
<organism evidence="1 2">
    <name type="scientific">Candidatus Accumulibacter phosphatis</name>
    <dbReference type="NCBI Taxonomy" id="327160"/>
    <lineage>
        <taxon>Bacteria</taxon>
        <taxon>Pseudomonadati</taxon>
        <taxon>Pseudomonadota</taxon>
        <taxon>Betaproteobacteria</taxon>
        <taxon>Candidatus Accumulibacter</taxon>
    </lineage>
</organism>
<dbReference type="Proteomes" id="UP000306324">
    <property type="component" value="Unassembled WGS sequence"/>
</dbReference>